<evidence type="ECO:0000313" key="5">
    <source>
        <dbReference type="Proteomes" id="UP001431783"/>
    </source>
</evidence>
<feature type="compositionally biased region" description="Basic and acidic residues" evidence="2">
    <location>
        <begin position="590"/>
        <end position="619"/>
    </location>
</feature>
<feature type="region of interest" description="Disordered" evidence="2">
    <location>
        <begin position="59"/>
        <end position="85"/>
    </location>
</feature>
<dbReference type="InterPro" id="IPR039773">
    <property type="entry name" value="BAG_chaperone_regulator"/>
</dbReference>
<dbReference type="GO" id="GO:0000774">
    <property type="term" value="F:adenyl-nucleotide exchange factor activity"/>
    <property type="evidence" value="ECO:0007669"/>
    <property type="project" value="TreeGrafter"/>
</dbReference>
<feature type="compositionally biased region" description="Polar residues" evidence="2">
    <location>
        <begin position="217"/>
        <end position="227"/>
    </location>
</feature>
<dbReference type="InterPro" id="IPR003103">
    <property type="entry name" value="BAG_domain"/>
</dbReference>
<comment type="caution">
    <text evidence="4">The sequence shown here is derived from an EMBL/GenBank/DDBJ whole genome shotgun (WGS) entry which is preliminary data.</text>
</comment>
<feature type="compositionally biased region" description="Polar residues" evidence="2">
    <location>
        <begin position="163"/>
        <end position="172"/>
    </location>
</feature>
<feature type="compositionally biased region" description="Basic and acidic residues" evidence="2">
    <location>
        <begin position="332"/>
        <end position="354"/>
    </location>
</feature>
<dbReference type="AlphaFoldDB" id="A0AAW1UYT0"/>
<dbReference type="PANTHER" id="PTHR12329:SF5">
    <property type="entry name" value="STARVIN, ISOFORM E"/>
    <property type="match status" value="1"/>
</dbReference>
<dbReference type="SMART" id="SM00264">
    <property type="entry name" value="BAG"/>
    <property type="match status" value="1"/>
</dbReference>
<feature type="compositionally biased region" description="Low complexity" evidence="2">
    <location>
        <begin position="257"/>
        <end position="267"/>
    </location>
</feature>
<accession>A0AAW1UYT0</accession>
<keyword evidence="5" id="KW-1185">Reference proteome</keyword>
<evidence type="ECO:0000313" key="4">
    <source>
        <dbReference type="EMBL" id="KAK9885125.1"/>
    </source>
</evidence>
<dbReference type="GO" id="GO:0051087">
    <property type="term" value="F:protein-folding chaperone binding"/>
    <property type="evidence" value="ECO:0007669"/>
    <property type="project" value="InterPro"/>
</dbReference>
<evidence type="ECO:0000259" key="3">
    <source>
        <dbReference type="PROSITE" id="PS51035"/>
    </source>
</evidence>
<dbReference type="Pfam" id="PF02179">
    <property type="entry name" value="BAG"/>
    <property type="match status" value="1"/>
</dbReference>
<feature type="compositionally biased region" description="Polar residues" evidence="2">
    <location>
        <begin position="272"/>
        <end position="282"/>
    </location>
</feature>
<feature type="region of interest" description="Disordered" evidence="2">
    <location>
        <begin position="99"/>
        <end position="366"/>
    </location>
</feature>
<dbReference type="GO" id="GO:0005634">
    <property type="term" value="C:nucleus"/>
    <property type="evidence" value="ECO:0007669"/>
    <property type="project" value="TreeGrafter"/>
</dbReference>
<dbReference type="SUPFAM" id="SSF63491">
    <property type="entry name" value="BAG domain"/>
    <property type="match status" value="1"/>
</dbReference>
<name>A0AAW1UYT0_9CUCU</name>
<dbReference type="InterPro" id="IPR036533">
    <property type="entry name" value="BAG_dom_sf"/>
</dbReference>
<dbReference type="PROSITE" id="PS51035">
    <property type="entry name" value="BAG"/>
    <property type="match status" value="1"/>
</dbReference>
<evidence type="ECO:0000256" key="2">
    <source>
        <dbReference type="SAM" id="MobiDB-lite"/>
    </source>
</evidence>
<dbReference type="GO" id="GO:0016020">
    <property type="term" value="C:membrane"/>
    <property type="evidence" value="ECO:0007669"/>
    <property type="project" value="TreeGrafter"/>
</dbReference>
<dbReference type="EMBL" id="JARQZJ010000095">
    <property type="protein sequence ID" value="KAK9885125.1"/>
    <property type="molecule type" value="Genomic_DNA"/>
</dbReference>
<dbReference type="GO" id="GO:0050821">
    <property type="term" value="P:protein stabilization"/>
    <property type="evidence" value="ECO:0007669"/>
    <property type="project" value="TreeGrafter"/>
</dbReference>
<gene>
    <name evidence="4" type="ORF">WA026_010639</name>
</gene>
<dbReference type="Proteomes" id="UP001431783">
    <property type="component" value="Unassembled WGS sequence"/>
</dbReference>
<sequence length="631" mass="72227">MSSPMVEIVREIPVIVDMDYPTESEDSGFPFDDDQEDTHFRSQLDDIAARHPQLAQHFGSFPFRSGSRTRSQIPEHFTQQSRFADEPFVDRFERFGFPFDKPFREEDQTPYHKRYPKYYPEQNPQEDVGEPSSSNQDYHSENAEVDSNKIEQEEPERGRRPKQNIQQSNTVDLGQPQEPVDDRNQRSMSAPPPNNRPRFVSSVNIPVNQPKEKTNVAHDNSQASAPSHPQERVIPIHVEGRDEPVLPKTFASQNTSQPHAHQQQPQPCSDKFFTQRSPNFSQYFHRDQPFQNDWFPRGFHGKHPQAESNTHQAQRGQSPKPEPSQQSANSHRQPEPHVVHPEVKTEKEEPKSQETSKPQVPGKLDPIDQIKSIQKDVSELMTQVDQFKGKPKDKHYLYLDEMLTRNLIKLDNIDTQGQENIRQARKEAIKCIEKCISILESKANSNVSSEPQCDKTMEVENAEGLLEQSEKDNPAEVVQEENTMEVESTPPSKEEAMEIEPVTTENTKSAEIDTIESNANQKLDESVTNQQQENVLDIPEIQKDHSGSDVEHIKDKLEIAESTPETSLSENVEQTNSEALPESNTEALVEDEKILEDVKSEGIKDSNKNELEVTNEKDKKGKKKIKKEEKK</sequence>
<reference evidence="4 5" key="1">
    <citation type="submission" date="2023-03" db="EMBL/GenBank/DDBJ databases">
        <title>Genome insight into feeding habits of ladybird beetles.</title>
        <authorList>
            <person name="Li H.-S."/>
            <person name="Huang Y.-H."/>
            <person name="Pang H."/>
        </authorList>
    </citation>
    <scope>NUCLEOTIDE SEQUENCE [LARGE SCALE GENOMIC DNA]</scope>
    <source>
        <strain evidence="4">SYSU_2023b</strain>
        <tissue evidence="4">Whole body</tissue>
    </source>
</reference>
<dbReference type="Gene3D" id="1.20.58.120">
    <property type="entry name" value="BAG domain"/>
    <property type="match status" value="1"/>
</dbReference>
<organism evidence="4 5">
    <name type="scientific">Henosepilachna vigintioctopunctata</name>
    <dbReference type="NCBI Taxonomy" id="420089"/>
    <lineage>
        <taxon>Eukaryota</taxon>
        <taxon>Metazoa</taxon>
        <taxon>Ecdysozoa</taxon>
        <taxon>Arthropoda</taxon>
        <taxon>Hexapoda</taxon>
        <taxon>Insecta</taxon>
        <taxon>Pterygota</taxon>
        <taxon>Neoptera</taxon>
        <taxon>Endopterygota</taxon>
        <taxon>Coleoptera</taxon>
        <taxon>Polyphaga</taxon>
        <taxon>Cucujiformia</taxon>
        <taxon>Coccinelloidea</taxon>
        <taxon>Coccinellidae</taxon>
        <taxon>Epilachninae</taxon>
        <taxon>Epilachnini</taxon>
        <taxon>Henosepilachna</taxon>
    </lineage>
</organism>
<feature type="compositionally biased region" description="Polar residues" evidence="2">
    <location>
        <begin position="66"/>
        <end position="82"/>
    </location>
</feature>
<evidence type="ECO:0000256" key="1">
    <source>
        <dbReference type="ARBA" id="ARBA00023186"/>
    </source>
</evidence>
<feature type="domain" description="BAG" evidence="3">
    <location>
        <begin position="366"/>
        <end position="443"/>
    </location>
</feature>
<feature type="compositionally biased region" description="Basic and acidic residues" evidence="2">
    <location>
        <begin position="138"/>
        <end position="158"/>
    </location>
</feature>
<dbReference type="GO" id="GO:0005829">
    <property type="term" value="C:cytosol"/>
    <property type="evidence" value="ECO:0007669"/>
    <property type="project" value="TreeGrafter"/>
</dbReference>
<protein>
    <recommendedName>
        <fullName evidence="3">BAG domain-containing protein</fullName>
    </recommendedName>
</protein>
<feature type="region of interest" description="Disordered" evidence="2">
    <location>
        <begin position="465"/>
        <end position="631"/>
    </location>
</feature>
<dbReference type="PANTHER" id="PTHR12329">
    <property type="entry name" value="BCL2-ASSOCIATED ATHANOGENE"/>
    <property type="match status" value="1"/>
</dbReference>
<feature type="compositionally biased region" description="Polar residues" evidence="2">
    <location>
        <begin position="503"/>
        <end position="534"/>
    </location>
</feature>
<keyword evidence="1" id="KW-0143">Chaperone</keyword>
<feature type="compositionally biased region" description="Polar residues" evidence="2">
    <location>
        <begin position="563"/>
        <end position="586"/>
    </location>
</feature>
<feature type="compositionally biased region" description="Basic and acidic residues" evidence="2">
    <location>
        <begin position="101"/>
        <end position="110"/>
    </location>
</feature>
<feature type="compositionally biased region" description="Polar residues" evidence="2">
    <location>
        <begin position="306"/>
        <end position="331"/>
    </location>
</feature>
<proteinExistence type="predicted"/>
<feature type="compositionally biased region" description="Basic and acidic residues" evidence="2">
    <location>
        <begin position="540"/>
        <end position="559"/>
    </location>
</feature>